<keyword evidence="1" id="KW-1133">Transmembrane helix</keyword>
<dbReference type="AlphaFoldDB" id="A0AAU7CKS3"/>
<keyword evidence="1" id="KW-0472">Membrane</keyword>
<name>A0AAU7CKS3_9BACT</name>
<feature type="transmembrane region" description="Helical" evidence="1">
    <location>
        <begin position="48"/>
        <end position="70"/>
    </location>
</feature>
<keyword evidence="1" id="KW-0812">Transmembrane</keyword>
<feature type="transmembrane region" description="Helical" evidence="1">
    <location>
        <begin position="76"/>
        <end position="97"/>
    </location>
</feature>
<evidence type="ECO:0000256" key="1">
    <source>
        <dbReference type="SAM" id="Phobius"/>
    </source>
</evidence>
<dbReference type="RefSeq" id="WP_406698744.1">
    <property type="nucleotide sequence ID" value="NZ_CP155447.1"/>
</dbReference>
<gene>
    <name evidence="2" type="ORF">V5E97_07645</name>
</gene>
<accession>A0AAU7CKS3</accession>
<reference evidence="2" key="1">
    <citation type="submission" date="2024-05" db="EMBL/GenBank/DDBJ databases">
        <title>Planctomycetes of the genus Singulisphaera possess chitinolytic capabilities.</title>
        <authorList>
            <person name="Ivanova A."/>
        </authorList>
    </citation>
    <scope>NUCLEOTIDE SEQUENCE</scope>
    <source>
        <strain evidence="2">Ch08T</strain>
    </source>
</reference>
<evidence type="ECO:0000313" key="2">
    <source>
        <dbReference type="EMBL" id="XBH05894.1"/>
    </source>
</evidence>
<dbReference type="EMBL" id="CP155447">
    <property type="protein sequence ID" value="XBH05894.1"/>
    <property type="molecule type" value="Genomic_DNA"/>
</dbReference>
<protein>
    <submittedName>
        <fullName evidence="2">Uncharacterized protein</fullName>
    </submittedName>
</protein>
<organism evidence="2">
    <name type="scientific">Singulisphaera sp. Ch08</name>
    <dbReference type="NCBI Taxonomy" id="3120278"/>
    <lineage>
        <taxon>Bacteria</taxon>
        <taxon>Pseudomonadati</taxon>
        <taxon>Planctomycetota</taxon>
        <taxon>Planctomycetia</taxon>
        <taxon>Isosphaerales</taxon>
        <taxon>Isosphaeraceae</taxon>
        <taxon>Singulisphaera</taxon>
    </lineage>
</organism>
<proteinExistence type="predicted"/>
<sequence>MATSSSEEWSVIDSVDSALLRAIKGAIWFPFVCVPRQIHRSFPLVVKLFRIGFLLALWGTLVFGPTLLLFEVDEPVVVMTVLAWTVLALAGSIGGVLRLRRLVRAMAGSKKPENLKEAFV</sequence>